<dbReference type="AlphaFoldDB" id="J9FJX1"/>
<organism evidence="1">
    <name type="scientific">gut metagenome</name>
    <dbReference type="NCBI Taxonomy" id="749906"/>
    <lineage>
        <taxon>unclassified sequences</taxon>
        <taxon>metagenomes</taxon>
        <taxon>organismal metagenomes</taxon>
    </lineage>
</organism>
<dbReference type="EMBL" id="AMCI01006211">
    <property type="protein sequence ID" value="EJW94723.1"/>
    <property type="molecule type" value="Genomic_DNA"/>
</dbReference>
<protein>
    <submittedName>
        <fullName evidence="1">Uncharacterized protein</fullName>
    </submittedName>
</protein>
<accession>J9FJX1</accession>
<gene>
    <name evidence="1" type="ORF">EVA_17170</name>
</gene>
<name>J9FJX1_9ZZZZ</name>
<comment type="caution">
    <text evidence="1">The sequence shown here is derived from an EMBL/GenBank/DDBJ whole genome shotgun (WGS) entry which is preliminary data.</text>
</comment>
<proteinExistence type="predicted"/>
<reference evidence="1" key="1">
    <citation type="journal article" date="2012" name="PLoS ONE">
        <title>Gene sets for utilization of primary and secondary nutrition supplies in the distal gut of endangered iberian lynx.</title>
        <authorList>
            <person name="Alcaide M."/>
            <person name="Messina E."/>
            <person name="Richter M."/>
            <person name="Bargiela R."/>
            <person name="Peplies J."/>
            <person name="Huws S.A."/>
            <person name="Newbold C.J."/>
            <person name="Golyshin P.N."/>
            <person name="Simon M.A."/>
            <person name="Lopez G."/>
            <person name="Yakimov M.M."/>
            <person name="Ferrer M."/>
        </authorList>
    </citation>
    <scope>NUCLEOTIDE SEQUENCE</scope>
</reference>
<sequence length="42" mass="4799">MCMMVYPGKIARGYCAFFRVYGAINKKSGKRHFSSLPAVEWP</sequence>
<evidence type="ECO:0000313" key="1">
    <source>
        <dbReference type="EMBL" id="EJW94723.1"/>
    </source>
</evidence>